<feature type="active site" description="Charge relay system" evidence="6">
    <location>
        <position position="163"/>
    </location>
</feature>
<proteinExistence type="inferred from homology"/>
<evidence type="ECO:0000259" key="8">
    <source>
        <dbReference type="Pfam" id="PF00082"/>
    </source>
</evidence>
<feature type="active site" description="Charge relay system" evidence="6">
    <location>
        <position position="194"/>
    </location>
</feature>
<dbReference type="PROSITE" id="PS00138">
    <property type="entry name" value="SUBTILASE_SER"/>
    <property type="match status" value="1"/>
</dbReference>
<evidence type="ECO:0000256" key="3">
    <source>
        <dbReference type="ARBA" id="ARBA00022729"/>
    </source>
</evidence>
<feature type="domain" description="Inhibitor I9" evidence="9">
    <location>
        <begin position="39"/>
        <end position="121"/>
    </location>
</feature>
<evidence type="ECO:0000313" key="11">
    <source>
        <dbReference type="Proteomes" id="UP000799757"/>
    </source>
</evidence>
<dbReference type="GO" id="GO:0006508">
    <property type="term" value="P:proteolysis"/>
    <property type="evidence" value="ECO:0007669"/>
    <property type="project" value="UniProtKB-KW"/>
</dbReference>
<keyword evidence="3 7" id="KW-0732">Signal</keyword>
<dbReference type="PROSITE" id="PS00137">
    <property type="entry name" value="SUBTILASE_HIS"/>
    <property type="match status" value="1"/>
</dbReference>
<feature type="domain" description="Peptidase S8/S53" evidence="8">
    <location>
        <begin position="161"/>
        <end position="383"/>
    </location>
</feature>
<dbReference type="FunFam" id="3.40.50.200:FF:000014">
    <property type="entry name" value="Proteinase K"/>
    <property type="match status" value="1"/>
</dbReference>
<dbReference type="GO" id="GO:0004252">
    <property type="term" value="F:serine-type endopeptidase activity"/>
    <property type="evidence" value="ECO:0007669"/>
    <property type="project" value="UniProtKB-UniRule"/>
</dbReference>
<dbReference type="OrthoDB" id="206201at2759"/>
<protein>
    <submittedName>
        <fullName evidence="10">Subtilisin-like protein</fullName>
    </submittedName>
</protein>
<dbReference type="Pfam" id="PF05922">
    <property type="entry name" value="Inhibitor_I9"/>
    <property type="match status" value="1"/>
</dbReference>
<dbReference type="CDD" id="cd04077">
    <property type="entry name" value="Peptidases_S8_PCSK9_ProteinaseK_like"/>
    <property type="match status" value="1"/>
</dbReference>
<reference evidence="10" key="1">
    <citation type="journal article" date="2020" name="Stud. Mycol.">
        <title>101 Dothideomycetes genomes: a test case for predicting lifestyles and emergence of pathogens.</title>
        <authorList>
            <person name="Haridas S."/>
            <person name="Albert R."/>
            <person name="Binder M."/>
            <person name="Bloem J."/>
            <person name="Labutti K."/>
            <person name="Salamov A."/>
            <person name="Andreopoulos B."/>
            <person name="Baker S."/>
            <person name="Barry K."/>
            <person name="Bills G."/>
            <person name="Bluhm B."/>
            <person name="Cannon C."/>
            <person name="Castanera R."/>
            <person name="Culley D."/>
            <person name="Daum C."/>
            <person name="Ezra D."/>
            <person name="Gonzalez J."/>
            <person name="Henrissat B."/>
            <person name="Kuo A."/>
            <person name="Liang C."/>
            <person name="Lipzen A."/>
            <person name="Lutzoni F."/>
            <person name="Magnuson J."/>
            <person name="Mondo S."/>
            <person name="Nolan M."/>
            <person name="Ohm R."/>
            <person name="Pangilinan J."/>
            <person name="Park H.-J."/>
            <person name="Ramirez L."/>
            <person name="Alfaro M."/>
            <person name="Sun H."/>
            <person name="Tritt A."/>
            <person name="Yoshinaga Y."/>
            <person name="Zwiers L.-H."/>
            <person name="Turgeon B."/>
            <person name="Goodwin S."/>
            <person name="Spatafora J."/>
            <person name="Crous P."/>
            <person name="Grigoriev I."/>
        </authorList>
    </citation>
    <scope>NUCLEOTIDE SEQUENCE</scope>
    <source>
        <strain evidence="10">CBS 109.77</strain>
    </source>
</reference>
<dbReference type="AlphaFoldDB" id="A0A6A6XD07"/>
<keyword evidence="2 6" id="KW-0645">Protease</keyword>
<dbReference type="GO" id="GO:0005576">
    <property type="term" value="C:extracellular region"/>
    <property type="evidence" value="ECO:0007669"/>
    <property type="project" value="UniProtKB-ARBA"/>
</dbReference>
<dbReference type="Proteomes" id="UP000799757">
    <property type="component" value="Unassembled WGS sequence"/>
</dbReference>
<dbReference type="Gene3D" id="3.30.70.80">
    <property type="entry name" value="Peptidase S8 propeptide/proteinase inhibitor I9"/>
    <property type="match status" value="1"/>
</dbReference>
<dbReference type="InterPro" id="IPR036852">
    <property type="entry name" value="Peptidase_S8/S53_dom_sf"/>
</dbReference>
<keyword evidence="5 6" id="KW-0720">Serine protease</keyword>
<evidence type="ECO:0000256" key="4">
    <source>
        <dbReference type="ARBA" id="ARBA00022801"/>
    </source>
</evidence>
<dbReference type="Pfam" id="PF00082">
    <property type="entry name" value="Peptidase_S8"/>
    <property type="match status" value="1"/>
</dbReference>
<dbReference type="InterPro" id="IPR037045">
    <property type="entry name" value="S8pro/Inhibitor_I9_sf"/>
</dbReference>
<dbReference type="InterPro" id="IPR015500">
    <property type="entry name" value="Peptidase_S8_subtilisin-rel"/>
</dbReference>
<dbReference type="InterPro" id="IPR000209">
    <property type="entry name" value="Peptidase_S8/S53_dom"/>
</dbReference>
<name>A0A6A6XD07_9PLEO</name>
<evidence type="ECO:0000313" key="10">
    <source>
        <dbReference type="EMBL" id="KAF2794322.1"/>
    </source>
</evidence>
<dbReference type="PRINTS" id="PR00723">
    <property type="entry name" value="SUBTILISIN"/>
</dbReference>
<evidence type="ECO:0000259" key="9">
    <source>
        <dbReference type="Pfam" id="PF05922"/>
    </source>
</evidence>
<comment type="similarity">
    <text evidence="1 6">Belongs to the peptidase S8 family.</text>
</comment>
<dbReference type="EMBL" id="MU001895">
    <property type="protein sequence ID" value="KAF2794322.1"/>
    <property type="molecule type" value="Genomic_DNA"/>
</dbReference>
<feature type="chain" id="PRO_5025683572" evidence="7">
    <location>
        <begin position="22"/>
        <end position="405"/>
    </location>
</feature>
<dbReference type="PANTHER" id="PTHR43806">
    <property type="entry name" value="PEPTIDASE S8"/>
    <property type="match status" value="1"/>
</dbReference>
<feature type="active site" description="Charge relay system" evidence="6">
    <location>
        <position position="350"/>
    </location>
</feature>
<dbReference type="PROSITE" id="PS51892">
    <property type="entry name" value="SUBTILASE"/>
    <property type="match status" value="1"/>
</dbReference>
<dbReference type="InterPro" id="IPR023828">
    <property type="entry name" value="Peptidase_S8_Ser-AS"/>
</dbReference>
<dbReference type="InterPro" id="IPR034193">
    <property type="entry name" value="PCSK9_ProteinaseK-like"/>
</dbReference>
<gene>
    <name evidence="10" type="ORF">K505DRAFT_304238</name>
</gene>
<evidence type="ECO:0000256" key="5">
    <source>
        <dbReference type="ARBA" id="ARBA00022825"/>
    </source>
</evidence>
<evidence type="ECO:0000256" key="1">
    <source>
        <dbReference type="ARBA" id="ARBA00011073"/>
    </source>
</evidence>
<dbReference type="Gene3D" id="3.40.50.200">
    <property type="entry name" value="Peptidase S8/S53 domain"/>
    <property type="match status" value="1"/>
</dbReference>
<keyword evidence="11" id="KW-1185">Reference proteome</keyword>
<keyword evidence="4 6" id="KW-0378">Hydrolase</keyword>
<sequence length="405" mass="42041">MQSFTRFLALAAAAVPFLAQAAPLTERASDAFPTIPGKWIITLKPDVDVATISSHHVKVREIHARNIARRAVSEEETGGIEHLYGFGSFNGYSGSFDDATVAELNAMDEVLAIEPDSIMTTFALVTQNSSTWGLGAISSKTTGATNYIYDSTAGEGQFNYVVDTGIRTTHVEFGGRATWGFNAVNDIMADNNGHGTHVSGTIGGTTYGVSKKTSLIAVKVFEGNNGTSSTVIAGFDWAVNDIVTKGRQNTAVINMSLGGGGSTAWDAAVTAAWNSGVLAVVAAGNNEVLASTVSPARSPEVITVGNVEQNDARHVPSSYGPVVDIFAPGTGVLSAYRTSDSATASLTGTSMASPHVAGLVSYLRALEGPLSAADVKARVYALATPGRVTGARDSINLIAYNGNGR</sequence>
<dbReference type="PANTHER" id="PTHR43806:SF58">
    <property type="entry name" value="ALKALINE PROTEASE 1-RELATED"/>
    <property type="match status" value="1"/>
</dbReference>
<evidence type="ECO:0000256" key="2">
    <source>
        <dbReference type="ARBA" id="ARBA00022670"/>
    </source>
</evidence>
<feature type="signal peptide" evidence="7">
    <location>
        <begin position="1"/>
        <end position="21"/>
    </location>
</feature>
<organism evidence="10 11">
    <name type="scientific">Melanomma pulvis-pyrius CBS 109.77</name>
    <dbReference type="NCBI Taxonomy" id="1314802"/>
    <lineage>
        <taxon>Eukaryota</taxon>
        <taxon>Fungi</taxon>
        <taxon>Dikarya</taxon>
        <taxon>Ascomycota</taxon>
        <taxon>Pezizomycotina</taxon>
        <taxon>Dothideomycetes</taxon>
        <taxon>Pleosporomycetidae</taxon>
        <taxon>Pleosporales</taxon>
        <taxon>Melanommataceae</taxon>
        <taxon>Melanomma</taxon>
    </lineage>
</organism>
<dbReference type="InterPro" id="IPR022398">
    <property type="entry name" value="Peptidase_S8_His-AS"/>
</dbReference>
<evidence type="ECO:0000256" key="6">
    <source>
        <dbReference type="PROSITE-ProRule" id="PRU01240"/>
    </source>
</evidence>
<dbReference type="SUPFAM" id="SSF54897">
    <property type="entry name" value="Protease propeptides/inhibitors"/>
    <property type="match status" value="1"/>
</dbReference>
<dbReference type="InterPro" id="IPR050131">
    <property type="entry name" value="Peptidase_S8_subtilisin-like"/>
</dbReference>
<evidence type="ECO:0000256" key="7">
    <source>
        <dbReference type="SAM" id="SignalP"/>
    </source>
</evidence>
<dbReference type="SUPFAM" id="SSF52743">
    <property type="entry name" value="Subtilisin-like"/>
    <property type="match status" value="1"/>
</dbReference>
<dbReference type="InterPro" id="IPR010259">
    <property type="entry name" value="S8pro/Inhibitor_I9"/>
</dbReference>
<accession>A0A6A6XD07</accession>